<proteinExistence type="predicted"/>
<evidence type="ECO:0008006" key="3">
    <source>
        <dbReference type="Google" id="ProtNLM"/>
    </source>
</evidence>
<protein>
    <recommendedName>
        <fullName evidence="3">Arsenate reductase</fullName>
    </recommendedName>
</protein>
<sequence>MADQTPPPAWVPQACTLPTAERPFRLAEFDALFARAIGPGERVNDRHLRLLLSGGPDAASDVSDLAARESECCSFFTFTVAADGPGRVRLDIEVPVAHIDVLDAVAERATAVGGAR</sequence>
<accession>A0A8J3JT20</accession>
<reference evidence="1 2" key="1">
    <citation type="submission" date="2021-01" db="EMBL/GenBank/DDBJ databases">
        <title>Whole genome shotgun sequence of Catellatospora bangladeshensis NBRC 107357.</title>
        <authorList>
            <person name="Komaki H."/>
            <person name="Tamura T."/>
        </authorList>
    </citation>
    <scope>NUCLEOTIDE SEQUENCE [LARGE SCALE GENOMIC DNA]</scope>
    <source>
        <strain evidence="1 2">NBRC 107357</strain>
    </source>
</reference>
<keyword evidence="2" id="KW-1185">Reference proteome</keyword>
<comment type="caution">
    <text evidence="1">The sequence shown here is derived from an EMBL/GenBank/DDBJ whole genome shotgun (WGS) entry which is preliminary data.</text>
</comment>
<dbReference type="EMBL" id="BONF01000039">
    <property type="protein sequence ID" value="GIF84630.1"/>
    <property type="molecule type" value="Genomic_DNA"/>
</dbReference>
<evidence type="ECO:0000313" key="2">
    <source>
        <dbReference type="Proteomes" id="UP000601223"/>
    </source>
</evidence>
<gene>
    <name evidence="1" type="ORF">Cba03nite_59790</name>
</gene>
<organism evidence="1 2">
    <name type="scientific">Catellatospora bangladeshensis</name>
    <dbReference type="NCBI Taxonomy" id="310355"/>
    <lineage>
        <taxon>Bacteria</taxon>
        <taxon>Bacillati</taxon>
        <taxon>Actinomycetota</taxon>
        <taxon>Actinomycetes</taxon>
        <taxon>Micromonosporales</taxon>
        <taxon>Micromonosporaceae</taxon>
        <taxon>Catellatospora</taxon>
    </lineage>
</organism>
<dbReference type="RefSeq" id="WP_203753201.1">
    <property type="nucleotide sequence ID" value="NZ_BONF01000039.1"/>
</dbReference>
<dbReference type="AlphaFoldDB" id="A0A8J3JT20"/>
<name>A0A8J3JT20_9ACTN</name>
<dbReference type="Proteomes" id="UP000601223">
    <property type="component" value="Unassembled WGS sequence"/>
</dbReference>
<evidence type="ECO:0000313" key="1">
    <source>
        <dbReference type="EMBL" id="GIF84630.1"/>
    </source>
</evidence>